<sequence length="107" mass="11754">MKFLTPTVLAAALAASVNVVTAPAADAGSAIERACIRSNRSAATRPLCGCIQGVADQMLTRREQRMAAKFFRDPHRAQEIRQSDDAWHEAFWKRYKAFGTTAGNVCR</sequence>
<proteinExistence type="predicted"/>
<feature type="chain" id="PRO_5011571914" description="Secreted protein" evidence="1">
    <location>
        <begin position="25"/>
        <end position="107"/>
    </location>
</feature>
<reference evidence="2 3" key="1">
    <citation type="submission" date="2016-10" db="EMBL/GenBank/DDBJ databases">
        <authorList>
            <person name="de Groot N.N."/>
        </authorList>
    </citation>
    <scope>NUCLEOTIDE SEQUENCE [LARGE SCALE GENOMIC DNA]</scope>
    <source>
        <strain evidence="2 3">DSM 19548</strain>
    </source>
</reference>
<protein>
    <recommendedName>
        <fullName evidence="4">Secreted protein</fullName>
    </recommendedName>
</protein>
<name>A0A1I1ILT4_9RHOB</name>
<evidence type="ECO:0000313" key="3">
    <source>
        <dbReference type="Proteomes" id="UP000198728"/>
    </source>
</evidence>
<dbReference type="Proteomes" id="UP000198728">
    <property type="component" value="Unassembled WGS sequence"/>
</dbReference>
<organism evidence="2 3">
    <name type="scientific">Tropicimonas isoalkanivorans</name>
    <dbReference type="NCBI Taxonomy" id="441112"/>
    <lineage>
        <taxon>Bacteria</taxon>
        <taxon>Pseudomonadati</taxon>
        <taxon>Pseudomonadota</taxon>
        <taxon>Alphaproteobacteria</taxon>
        <taxon>Rhodobacterales</taxon>
        <taxon>Roseobacteraceae</taxon>
        <taxon>Tropicimonas</taxon>
    </lineage>
</organism>
<feature type="signal peptide" evidence="1">
    <location>
        <begin position="1"/>
        <end position="24"/>
    </location>
</feature>
<keyword evidence="3" id="KW-1185">Reference proteome</keyword>
<dbReference type="AlphaFoldDB" id="A0A1I1ILT4"/>
<evidence type="ECO:0000256" key="1">
    <source>
        <dbReference type="SAM" id="SignalP"/>
    </source>
</evidence>
<dbReference type="EMBL" id="FOLG01000004">
    <property type="protein sequence ID" value="SFC35208.1"/>
    <property type="molecule type" value="Genomic_DNA"/>
</dbReference>
<gene>
    <name evidence="2" type="ORF">SAMN04488094_10476</name>
</gene>
<keyword evidence="1" id="KW-0732">Signal</keyword>
<accession>A0A1I1ILT4</accession>
<evidence type="ECO:0008006" key="4">
    <source>
        <dbReference type="Google" id="ProtNLM"/>
    </source>
</evidence>
<dbReference type="STRING" id="441112.SAMN04488094_10476"/>
<evidence type="ECO:0000313" key="2">
    <source>
        <dbReference type="EMBL" id="SFC35208.1"/>
    </source>
</evidence>
<dbReference type="OrthoDB" id="7659053at2"/>
<dbReference type="RefSeq" id="WP_093360404.1">
    <property type="nucleotide sequence ID" value="NZ_FOLG01000004.1"/>
</dbReference>